<keyword evidence="3" id="KW-1185">Reference proteome</keyword>
<dbReference type="Proteomes" id="UP000008068">
    <property type="component" value="Unassembled WGS sequence"/>
</dbReference>
<feature type="region of interest" description="Disordered" evidence="1">
    <location>
        <begin position="290"/>
        <end position="314"/>
    </location>
</feature>
<evidence type="ECO:0000313" key="3">
    <source>
        <dbReference type="Proteomes" id="UP000008068"/>
    </source>
</evidence>
<proteinExistence type="predicted"/>
<evidence type="ECO:0000313" key="2">
    <source>
        <dbReference type="EMBL" id="EGT32207.1"/>
    </source>
</evidence>
<dbReference type="OrthoDB" id="5875955at2759"/>
<dbReference type="STRING" id="135651.G0NJ64"/>
<name>G0NJ64_CAEBE</name>
<gene>
    <name evidence="2" type="ORF">CAEBREN_32377</name>
</gene>
<dbReference type="InParanoid" id="G0NJ64"/>
<protein>
    <submittedName>
        <fullName evidence="2">Uncharacterized protein</fullName>
    </submittedName>
</protein>
<evidence type="ECO:0000256" key="1">
    <source>
        <dbReference type="SAM" id="MobiDB-lite"/>
    </source>
</evidence>
<sequence length="537" mass="61255">MTDFYVTLPSNVPNSAFNNTTSRYVTRLPEVLRLRRDEWSVALTDLVYPHSFVNVGKPLHYWIHFKRPQPPIRVSFPAAHYLDLEHIINTLNKKPQIRMRRAAVDAVLGKENDEYLDYLAKEEAADAEKGARLLEGSVLEPTDEAKSLAGLITTGAVLANTIIDAEKKKEEERRREEKKRKDEANALAGLITTGAVVANTIIDAEKKKEERRRKEKKDEAKALAGIVATGVAIGNSVIADKKKEEKAAKKRKDEANALAGIVAAGVAIGNSVIGEKRLEEQRREEQRLKQQRLEEQRREEQRLEEQRREEQRLKQQRLEEEKLEEQKRLEEEEEYLKFLEQEHLNSNENFVNYAELAAAVMKKPIHPTDYRDLLVEFEKARSLVAVDEPNFDTSTLLYFEDSNGQLKINFNKPDEILFVEFEKACSYFLGFEDTIVRGTMVAPHKTDMFGDVSVIYLYSDLVDPIIVGNRKSNLLSVVPCTGQYGHIVYYTVPSPRYVPLFNSNIDSIRIELLTGAGDPIPFSWGTTVAVLHFKKIK</sequence>
<dbReference type="HOGENOM" id="CLU_015332_0_0_1"/>
<accession>G0NJ64</accession>
<dbReference type="eggNOG" id="ENOG502QTCV">
    <property type="taxonomic scope" value="Eukaryota"/>
</dbReference>
<dbReference type="AlphaFoldDB" id="G0NJ64"/>
<dbReference type="EMBL" id="GL379894">
    <property type="protein sequence ID" value="EGT32207.1"/>
    <property type="molecule type" value="Genomic_DNA"/>
</dbReference>
<organism evidence="3">
    <name type="scientific">Caenorhabditis brenneri</name>
    <name type="common">Nematode worm</name>
    <dbReference type="NCBI Taxonomy" id="135651"/>
    <lineage>
        <taxon>Eukaryota</taxon>
        <taxon>Metazoa</taxon>
        <taxon>Ecdysozoa</taxon>
        <taxon>Nematoda</taxon>
        <taxon>Chromadorea</taxon>
        <taxon>Rhabditida</taxon>
        <taxon>Rhabditina</taxon>
        <taxon>Rhabditomorpha</taxon>
        <taxon>Rhabditoidea</taxon>
        <taxon>Rhabditidae</taxon>
        <taxon>Peloderinae</taxon>
        <taxon>Caenorhabditis</taxon>
    </lineage>
</organism>
<reference evidence="3" key="1">
    <citation type="submission" date="2011-07" db="EMBL/GenBank/DDBJ databases">
        <authorList>
            <consortium name="Caenorhabditis brenneri Sequencing and Analysis Consortium"/>
            <person name="Wilson R.K."/>
        </authorList>
    </citation>
    <scope>NUCLEOTIDE SEQUENCE [LARGE SCALE GENOMIC DNA]</scope>
    <source>
        <strain evidence="3">PB2801</strain>
    </source>
</reference>